<evidence type="ECO:0008006" key="13">
    <source>
        <dbReference type="Google" id="ProtNLM"/>
    </source>
</evidence>
<keyword evidence="9" id="KW-0325">Glycoprotein</keyword>
<dbReference type="OrthoDB" id="514299at2759"/>
<dbReference type="InterPro" id="IPR009729">
    <property type="entry name" value="Gal-3-0_sulfotransfrase"/>
</dbReference>
<dbReference type="Gene3D" id="3.40.50.300">
    <property type="entry name" value="P-loop containing nucleotide triphosphate hydrolases"/>
    <property type="match status" value="1"/>
</dbReference>
<keyword evidence="7" id="KW-0333">Golgi apparatus</keyword>
<keyword evidence="8 10" id="KW-0472">Membrane</keyword>
<evidence type="ECO:0000313" key="11">
    <source>
        <dbReference type="EMBL" id="RUS88697.1"/>
    </source>
</evidence>
<keyword evidence="5" id="KW-0735">Signal-anchor</keyword>
<name>A0A3S1ACX9_ELYCH</name>
<dbReference type="PANTHER" id="PTHR14647">
    <property type="entry name" value="GALACTOSE-3-O-SULFOTRANSFERASE"/>
    <property type="match status" value="1"/>
</dbReference>
<organism evidence="11 12">
    <name type="scientific">Elysia chlorotica</name>
    <name type="common">Eastern emerald elysia</name>
    <name type="synonym">Sea slug</name>
    <dbReference type="NCBI Taxonomy" id="188477"/>
    <lineage>
        <taxon>Eukaryota</taxon>
        <taxon>Metazoa</taxon>
        <taxon>Spiralia</taxon>
        <taxon>Lophotrochozoa</taxon>
        <taxon>Mollusca</taxon>
        <taxon>Gastropoda</taxon>
        <taxon>Heterobranchia</taxon>
        <taxon>Euthyneura</taxon>
        <taxon>Panpulmonata</taxon>
        <taxon>Sacoglossa</taxon>
        <taxon>Placobranchoidea</taxon>
        <taxon>Plakobranchidae</taxon>
        <taxon>Elysia</taxon>
    </lineage>
</organism>
<keyword evidence="4 10" id="KW-0812">Transmembrane</keyword>
<comment type="similarity">
    <text evidence="2">Belongs to the galactose-3-O-sulfotransferase family.</text>
</comment>
<evidence type="ECO:0000313" key="12">
    <source>
        <dbReference type="Proteomes" id="UP000271974"/>
    </source>
</evidence>
<keyword evidence="3" id="KW-0808">Transferase</keyword>
<gene>
    <name evidence="11" type="ORF">EGW08_003512</name>
</gene>
<evidence type="ECO:0000256" key="3">
    <source>
        <dbReference type="ARBA" id="ARBA00022679"/>
    </source>
</evidence>
<evidence type="ECO:0000256" key="8">
    <source>
        <dbReference type="ARBA" id="ARBA00023136"/>
    </source>
</evidence>
<dbReference type="Pfam" id="PF06990">
    <property type="entry name" value="Gal-3-0_sulfotr"/>
    <property type="match status" value="1"/>
</dbReference>
<dbReference type="PANTHER" id="PTHR14647:SF87">
    <property type="entry name" value="PUTATIVE-RELATED"/>
    <property type="match status" value="1"/>
</dbReference>
<dbReference type="EMBL" id="RQTK01000075">
    <property type="protein sequence ID" value="RUS88697.1"/>
    <property type="molecule type" value="Genomic_DNA"/>
</dbReference>
<dbReference type="InterPro" id="IPR027417">
    <property type="entry name" value="P-loop_NTPase"/>
</dbReference>
<comment type="subcellular location">
    <subcellularLocation>
        <location evidence="1">Golgi apparatus membrane</location>
        <topology evidence="1">Single-pass type II membrane protein</topology>
    </subcellularLocation>
</comment>
<dbReference type="AlphaFoldDB" id="A0A3S1ACX9"/>
<evidence type="ECO:0000256" key="1">
    <source>
        <dbReference type="ARBA" id="ARBA00004323"/>
    </source>
</evidence>
<sequence length="431" mass="50144">MDTETAAKNGIALLTLAEKFVEKSLLALLVLIPVGVLYFSMYKIWPGLELQPHDFKAVTVQPLAPEHSTPRLLRISRGESEVRQVVFAKVHKAASTTVQNILLRFSVFRALNILLSKRQHQIGERTDLIQGIVPHPEGNNKTFDILCVHLIFNASNVAKFFSDSAIRIAILREPLKQTVSALAYYSKNFPSKILKRGRAKHPQDPINGFLRHPEDFYDFGNGPAFSYVNNRMSVDLGFDRTNFETGKTNVSKIEAFIKQVEEQFDLVLISDYFDESMVLMRRYLNWAMKDIIYIKRNAAHFPKDSVWHRDINRNATVMERFRTWNLIDYKLYEHFEPKFLDTIKQEQLFKEEVSAYAEILSKVSNFCLRDAARTKIFHIPESEWTEEFAVTEFDCKLMLLSEMKFIKYARLLQRARFNQTNNKMYEGKVHK</sequence>
<keyword evidence="6 10" id="KW-1133">Transmembrane helix</keyword>
<evidence type="ECO:0000256" key="2">
    <source>
        <dbReference type="ARBA" id="ARBA00008124"/>
    </source>
</evidence>
<dbReference type="GO" id="GO:0001733">
    <property type="term" value="F:galactosylceramide sulfotransferase activity"/>
    <property type="evidence" value="ECO:0007669"/>
    <property type="project" value="InterPro"/>
</dbReference>
<dbReference type="GO" id="GO:0000139">
    <property type="term" value="C:Golgi membrane"/>
    <property type="evidence" value="ECO:0007669"/>
    <property type="project" value="UniProtKB-SubCell"/>
</dbReference>
<accession>A0A3S1ACX9</accession>
<keyword evidence="12" id="KW-1185">Reference proteome</keyword>
<evidence type="ECO:0000256" key="9">
    <source>
        <dbReference type="ARBA" id="ARBA00023180"/>
    </source>
</evidence>
<proteinExistence type="inferred from homology"/>
<evidence type="ECO:0000256" key="5">
    <source>
        <dbReference type="ARBA" id="ARBA00022968"/>
    </source>
</evidence>
<protein>
    <recommendedName>
        <fullName evidence="13">Sulfotransferase domain-containing protein</fullName>
    </recommendedName>
</protein>
<reference evidence="11 12" key="1">
    <citation type="submission" date="2019-01" db="EMBL/GenBank/DDBJ databases">
        <title>A draft genome assembly of the solar-powered sea slug Elysia chlorotica.</title>
        <authorList>
            <person name="Cai H."/>
            <person name="Li Q."/>
            <person name="Fang X."/>
            <person name="Li J."/>
            <person name="Curtis N.E."/>
            <person name="Altenburger A."/>
            <person name="Shibata T."/>
            <person name="Feng M."/>
            <person name="Maeda T."/>
            <person name="Schwartz J.A."/>
            <person name="Shigenobu S."/>
            <person name="Lundholm N."/>
            <person name="Nishiyama T."/>
            <person name="Yang H."/>
            <person name="Hasebe M."/>
            <person name="Li S."/>
            <person name="Pierce S.K."/>
            <person name="Wang J."/>
        </authorList>
    </citation>
    <scope>NUCLEOTIDE SEQUENCE [LARGE SCALE GENOMIC DNA]</scope>
    <source>
        <strain evidence="11">EC2010</strain>
        <tissue evidence="11">Whole organism of an adult</tissue>
    </source>
</reference>
<evidence type="ECO:0000256" key="6">
    <source>
        <dbReference type="ARBA" id="ARBA00022989"/>
    </source>
</evidence>
<dbReference type="GO" id="GO:0009247">
    <property type="term" value="P:glycolipid biosynthetic process"/>
    <property type="evidence" value="ECO:0007669"/>
    <property type="project" value="InterPro"/>
</dbReference>
<comment type="caution">
    <text evidence="11">The sequence shown here is derived from an EMBL/GenBank/DDBJ whole genome shotgun (WGS) entry which is preliminary data.</text>
</comment>
<evidence type="ECO:0000256" key="10">
    <source>
        <dbReference type="SAM" id="Phobius"/>
    </source>
</evidence>
<evidence type="ECO:0000256" key="4">
    <source>
        <dbReference type="ARBA" id="ARBA00022692"/>
    </source>
</evidence>
<evidence type="ECO:0000256" key="7">
    <source>
        <dbReference type="ARBA" id="ARBA00023034"/>
    </source>
</evidence>
<feature type="transmembrane region" description="Helical" evidence="10">
    <location>
        <begin position="25"/>
        <end position="45"/>
    </location>
</feature>
<dbReference type="Proteomes" id="UP000271974">
    <property type="component" value="Unassembled WGS sequence"/>
</dbReference>